<dbReference type="EMBL" id="KQ030692">
    <property type="protein sequence ID" value="KJZ69648.1"/>
    <property type="molecule type" value="Genomic_DNA"/>
</dbReference>
<dbReference type="InterPro" id="IPR050314">
    <property type="entry name" value="Glycosyl_Hydrlase_18"/>
</dbReference>
<accession>A0A0F7ZRI0</accession>
<proteinExistence type="inferred from homology"/>
<dbReference type="SMART" id="SM00636">
    <property type="entry name" value="Glyco_18"/>
    <property type="match status" value="1"/>
</dbReference>
<dbReference type="SUPFAM" id="SSF54556">
    <property type="entry name" value="Chitinase insertion domain"/>
    <property type="match status" value="1"/>
</dbReference>
<dbReference type="AlphaFoldDB" id="A0A0F7ZRI0"/>
<dbReference type="GO" id="GO:0006032">
    <property type="term" value="P:chitin catabolic process"/>
    <property type="evidence" value="ECO:0007669"/>
    <property type="project" value="UniProtKB-KW"/>
</dbReference>
<dbReference type="CDD" id="cd06548">
    <property type="entry name" value="GH18_chitinase"/>
    <property type="match status" value="1"/>
</dbReference>
<evidence type="ECO:0000256" key="9">
    <source>
        <dbReference type="ARBA" id="ARBA00023295"/>
    </source>
</evidence>
<name>A0A0F7ZRI0_9HYPO</name>
<evidence type="ECO:0000256" key="8">
    <source>
        <dbReference type="ARBA" id="ARBA00023277"/>
    </source>
</evidence>
<keyword evidence="12" id="KW-0732">Signal</keyword>
<keyword evidence="9 11" id="KW-0326">Glycosidase</keyword>
<evidence type="ECO:0000256" key="10">
    <source>
        <dbReference type="ARBA" id="ARBA00023326"/>
    </source>
</evidence>
<dbReference type="PROSITE" id="PS51910">
    <property type="entry name" value="GH18_2"/>
    <property type="match status" value="1"/>
</dbReference>
<dbReference type="GO" id="GO:0005576">
    <property type="term" value="C:extracellular region"/>
    <property type="evidence" value="ECO:0007669"/>
    <property type="project" value="UniProtKB-SubCell"/>
</dbReference>
<evidence type="ECO:0000256" key="3">
    <source>
        <dbReference type="ARBA" id="ARBA00008682"/>
    </source>
</evidence>
<dbReference type="SUPFAM" id="SSF51445">
    <property type="entry name" value="(Trans)glycosidases"/>
    <property type="match status" value="1"/>
</dbReference>
<comment type="similarity">
    <text evidence="3">Belongs to the glycosyl hydrolase 18 family. Chitinase class V subfamily.</text>
</comment>
<evidence type="ECO:0000256" key="12">
    <source>
        <dbReference type="SAM" id="SignalP"/>
    </source>
</evidence>
<dbReference type="InterPro" id="IPR017853">
    <property type="entry name" value="GH"/>
</dbReference>
<evidence type="ECO:0000256" key="5">
    <source>
        <dbReference type="ARBA" id="ARBA00022525"/>
    </source>
</evidence>
<evidence type="ECO:0000313" key="15">
    <source>
        <dbReference type="Proteomes" id="UP000054481"/>
    </source>
</evidence>
<feature type="chain" id="PRO_5002526506" description="chitinase" evidence="12">
    <location>
        <begin position="22"/>
        <end position="428"/>
    </location>
</feature>
<dbReference type="PANTHER" id="PTHR11177:SF317">
    <property type="entry name" value="CHITINASE 12-RELATED"/>
    <property type="match status" value="1"/>
</dbReference>
<keyword evidence="10" id="KW-0624">Polysaccharide degradation</keyword>
<dbReference type="Proteomes" id="UP000054481">
    <property type="component" value="Unassembled WGS sequence"/>
</dbReference>
<dbReference type="OrthoDB" id="76388at2759"/>
<feature type="domain" description="GH18" evidence="13">
    <location>
        <begin position="35"/>
        <end position="407"/>
    </location>
</feature>
<keyword evidence="6 11" id="KW-0378">Hydrolase</keyword>
<evidence type="ECO:0000259" key="13">
    <source>
        <dbReference type="PROSITE" id="PS51910"/>
    </source>
</evidence>
<dbReference type="InterPro" id="IPR011583">
    <property type="entry name" value="Chitinase_II/V-like_cat"/>
</dbReference>
<keyword evidence="15" id="KW-1185">Reference proteome</keyword>
<keyword evidence="5" id="KW-0964">Secreted</keyword>
<dbReference type="GO" id="GO:0008843">
    <property type="term" value="F:endochitinase activity"/>
    <property type="evidence" value="ECO:0007669"/>
    <property type="project" value="UniProtKB-EC"/>
</dbReference>
<dbReference type="Pfam" id="PF00704">
    <property type="entry name" value="Glyco_hydro_18"/>
    <property type="match status" value="1"/>
</dbReference>
<evidence type="ECO:0000256" key="2">
    <source>
        <dbReference type="ARBA" id="ARBA00004613"/>
    </source>
</evidence>
<evidence type="ECO:0000256" key="4">
    <source>
        <dbReference type="ARBA" id="ARBA00012729"/>
    </source>
</evidence>
<comment type="catalytic activity">
    <reaction evidence="1">
        <text>Random endo-hydrolysis of N-acetyl-beta-D-glucosaminide (1-&gt;4)-beta-linkages in chitin and chitodextrins.</text>
        <dbReference type="EC" id="3.2.1.14"/>
    </reaction>
</comment>
<dbReference type="InterPro" id="IPR029070">
    <property type="entry name" value="Chitinase_insertion_sf"/>
</dbReference>
<feature type="signal peptide" evidence="12">
    <location>
        <begin position="1"/>
        <end position="21"/>
    </location>
</feature>
<gene>
    <name evidence="14" type="ORF">HIM_10964</name>
</gene>
<dbReference type="InterPro" id="IPR001579">
    <property type="entry name" value="Glyco_hydro_18_chit_AS"/>
</dbReference>
<evidence type="ECO:0000256" key="11">
    <source>
        <dbReference type="RuleBase" id="RU000489"/>
    </source>
</evidence>
<dbReference type="Gene3D" id="3.20.20.80">
    <property type="entry name" value="Glycosidases"/>
    <property type="match status" value="1"/>
</dbReference>
<dbReference type="InterPro" id="IPR001223">
    <property type="entry name" value="Glyco_hydro18_cat"/>
</dbReference>
<dbReference type="Gene3D" id="3.10.50.10">
    <property type="match status" value="1"/>
</dbReference>
<dbReference type="GO" id="GO:0000272">
    <property type="term" value="P:polysaccharide catabolic process"/>
    <property type="evidence" value="ECO:0007669"/>
    <property type="project" value="UniProtKB-KW"/>
</dbReference>
<organism evidence="14 15">
    <name type="scientific">Hirsutella minnesotensis 3608</name>
    <dbReference type="NCBI Taxonomy" id="1043627"/>
    <lineage>
        <taxon>Eukaryota</taxon>
        <taxon>Fungi</taxon>
        <taxon>Dikarya</taxon>
        <taxon>Ascomycota</taxon>
        <taxon>Pezizomycotina</taxon>
        <taxon>Sordariomycetes</taxon>
        <taxon>Hypocreomycetidae</taxon>
        <taxon>Hypocreales</taxon>
        <taxon>Ophiocordycipitaceae</taxon>
        <taxon>Hirsutella</taxon>
    </lineage>
</organism>
<dbReference type="EC" id="3.2.1.14" evidence="4"/>
<dbReference type="GO" id="GO:0008061">
    <property type="term" value="F:chitin binding"/>
    <property type="evidence" value="ECO:0007669"/>
    <property type="project" value="InterPro"/>
</dbReference>
<evidence type="ECO:0000256" key="1">
    <source>
        <dbReference type="ARBA" id="ARBA00000822"/>
    </source>
</evidence>
<keyword evidence="7" id="KW-0146">Chitin degradation</keyword>
<dbReference type="PROSITE" id="PS01095">
    <property type="entry name" value="GH18_1"/>
    <property type="match status" value="1"/>
</dbReference>
<keyword evidence="8" id="KW-0119">Carbohydrate metabolism</keyword>
<reference evidence="14 15" key="1">
    <citation type="journal article" date="2014" name="Genome Biol. Evol.">
        <title>Comparative genomics and transcriptomics analyses reveal divergent lifestyle features of nematode endoparasitic fungus Hirsutella minnesotensis.</title>
        <authorList>
            <person name="Lai Y."/>
            <person name="Liu K."/>
            <person name="Zhang X."/>
            <person name="Zhang X."/>
            <person name="Li K."/>
            <person name="Wang N."/>
            <person name="Shu C."/>
            <person name="Wu Y."/>
            <person name="Wang C."/>
            <person name="Bushley K.E."/>
            <person name="Xiang M."/>
            <person name="Liu X."/>
        </authorList>
    </citation>
    <scope>NUCLEOTIDE SEQUENCE [LARGE SCALE GENOMIC DNA]</scope>
    <source>
        <strain evidence="14 15">3608</strain>
    </source>
</reference>
<dbReference type="PANTHER" id="PTHR11177">
    <property type="entry name" value="CHITINASE"/>
    <property type="match status" value="1"/>
</dbReference>
<comment type="subcellular location">
    <subcellularLocation>
        <location evidence="2">Secreted</location>
    </subcellularLocation>
</comment>
<evidence type="ECO:0000313" key="14">
    <source>
        <dbReference type="EMBL" id="KJZ69648.1"/>
    </source>
</evidence>
<evidence type="ECO:0000256" key="6">
    <source>
        <dbReference type="ARBA" id="ARBA00022801"/>
    </source>
</evidence>
<protein>
    <recommendedName>
        <fullName evidence="4">chitinase</fullName>
        <ecNumber evidence="4">3.2.1.14</ecNumber>
    </recommendedName>
</protein>
<evidence type="ECO:0000256" key="7">
    <source>
        <dbReference type="ARBA" id="ARBA00023024"/>
    </source>
</evidence>
<sequence>MYIRSLVQIAFLFTPIYVSAADQAGLAQQSGAQAYMNSAYFAQWGIWARKFPPDSLPTNQLSNVLYAFLDIKKDGTVYRFSHDEFADLGTQGPTGAARNVEAKGSIGRLFSLKRKNRKMKVMLSIGGWTYSQAQASPASSSYYGVAANQTSTRERFAKTAVEFVKDWGLDGIDVDWEYPTTPDEGRNYVLLLKEIRKELDSYAKEHAPGYKFLLSIAAPTAKEKLQIADLSQLDFLDFINLMTYDFTGSFSTKTGHASNLYPSQSNMNSTPFNIAGAVQEYISSGFPATKISLGIPLYGHAFGQTGGLGQTFTKSQEGSFGEAGFWDYKDLPRDGTVVSYDEEAHASYSHSGSNTELVSFETPRTVKEKAKYVKDRGLAGCFFWQASSDKKNDESLIKTTYDVLQQAGWTNNNLNYPISKYTNIRQGS</sequence>